<dbReference type="Gene3D" id="1.10.101.10">
    <property type="entry name" value="PGBD-like superfamily/PGBD"/>
    <property type="match status" value="1"/>
</dbReference>
<dbReference type="Proteomes" id="UP000037822">
    <property type="component" value="Unassembled WGS sequence"/>
</dbReference>
<dbReference type="OrthoDB" id="5395100at2"/>
<gene>
    <name evidence="2" type="ORF">AE618_13480</name>
</gene>
<dbReference type="SUPFAM" id="SSF47090">
    <property type="entry name" value="PGBD-like"/>
    <property type="match status" value="1"/>
</dbReference>
<evidence type="ECO:0000313" key="3">
    <source>
        <dbReference type="Proteomes" id="UP000037822"/>
    </source>
</evidence>
<evidence type="ECO:0000313" key="2">
    <source>
        <dbReference type="EMBL" id="KPH80430.1"/>
    </source>
</evidence>
<dbReference type="RefSeq" id="WP_054209587.1">
    <property type="nucleotide sequence ID" value="NZ_LGSZ01000041.1"/>
</dbReference>
<dbReference type="EMBL" id="LGSZ01000041">
    <property type="protein sequence ID" value="KPH80430.1"/>
    <property type="molecule type" value="Genomic_DNA"/>
</dbReference>
<evidence type="ECO:0000259" key="1">
    <source>
        <dbReference type="Pfam" id="PF01471"/>
    </source>
</evidence>
<dbReference type="InterPro" id="IPR022118">
    <property type="entry name" value="Peptidase_C70_AvrRpt2"/>
</dbReference>
<proteinExistence type="predicted"/>
<feature type="domain" description="Peptidoglycan binding-like" evidence="1">
    <location>
        <begin position="10"/>
        <end position="68"/>
    </location>
</feature>
<comment type="caution">
    <text evidence="2">The sequence shown here is derived from an EMBL/GenBank/DDBJ whole genome shotgun (WGS) entry which is preliminary data.</text>
</comment>
<dbReference type="AlphaFoldDB" id="A0A0N0MB36"/>
<keyword evidence="3" id="KW-1185">Reference proteome</keyword>
<sequence length="243" mass="26451">MVTILKVGSTGPEVKKLQEALNAKLKPKPPLVPDGRFGNLTRSAVTTFQQKNWLVEDGEAGAATQACLYDTEAFTPILHKPSFIPQPTRTTCWAASTAMMTNSTVPIVIAKTPPDMIAPNGGLRNSSGSDQAIVTGTIYGKIHGLRCNAPQSWSVDKLKQALSHGPIMFDMLWNVSDYTEGRGSPGHMIVVVGMRGDGEGDGLGTTLRIYDPWAPRRGKKYSKGYAKWAVELPTMTYRVFEKL</sequence>
<organism evidence="2 3">
    <name type="scientific">Bosea vaviloviae</name>
    <dbReference type="NCBI Taxonomy" id="1526658"/>
    <lineage>
        <taxon>Bacteria</taxon>
        <taxon>Pseudomonadati</taxon>
        <taxon>Pseudomonadota</taxon>
        <taxon>Alphaproteobacteria</taxon>
        <taxon>Hyphomicrobiales</taxon>
        <taxon>Boseaceae</taxon>
        <taxon>Bosea</taxon>
    </lineage>
</organism>
<dbReference type="Pfam" id="PF12385">
    <property type="entry name" value="Peptidase_C70"/>
    <property type="match status" value="1"/>
</dbReference>
<dbReference type="InterPro" id="IPR002477">
    <property type="entry name" value="Peptidoglycan-bd-like"/>
</dbReference>
<name>A0A0N0MB36_9HYPH</name>
<reference evidence="2 3" key="1">
    <citation type="submission" date="2015-07" db="EMBL/GenBank/DDBJ databases">
        <title>Whole genome sequencing of Bosea vaviloviae isolated from cave pool.</title>
        <authorList>
            <person name="Tan N.E.H."/>
            <person name="Lee Y.P."/>
            <person name="Gan H.M."/>
            <person name="Barton H."/>
            <person name="Savka M.A."/>
        </authorList>
    </citation>
    <scope>NUCLEOTIDE SEQUENCE [LARGE SCALE GENOMIC DNA]</scope>
    <source>
        <strain evidence="2 3">SD260</strain>
    </source>
</reference>
<dbReference type="InterPro" id="IPR036366">
    <property type="entry name" value="PGBDSf"/>
</dbReference>
<protein>
    <recommendedName>
        <fullName evidence="1">Peptidoglycan binding-like domain-containing protein</fullName>
    </recommendedName>
</protein>
<dbReference type="PATRIC" id="fig|1526658.3.peg.4136"/>
<accession>A0A0N0MB36</accession>
<dbReference type="InterPro" id="IPR036365">
    <property type="entry name" value="PGBD-like_sf"/>
</dbReference>
<dbReference type="Pfam" id="PF01471">
    <property type="entry name" value="PG_binding_1"/>
    <property type="match status" value="1"/>
</dbReference>